<dbReference type="RefSeq" id="WP_145060543.1">
    <property type="nucleotide sequence ID" value="NZ_CP036263.1"/>
</dbReference>
<evidence type="ECO:0000256" key="4">
    <source>
        <dbReference type="PIRSR" id="PIRSR001365-1"/>
    </source>
</evidence>
<feature type="active site" description="Proton donor/acceptor" evidence="4">
    <location>
        <position position="134"/>
    </location>
</feature>
<evidence type="ECO:0000256" key="3">
    <source>
        <dbReference type="PIRNR" id="PIRNR001365"/>
    </source>
</evidence>
<keyword evidence="2 3" id="KW-0456">Lyase</keyword>
<evidence type="ECO:0000256" key="1">
    <source>
        <dbReference type="ARBA" id="ARBA00007592"/>
    </source>
</evidence>
<evidence type="ECO:0000313" key="6">
    <source>
        <dbReference type="Proteomes" id="UP000319852"/>
    </source>
</evidence>
<dbReference type="OrthoDB" id="9782828at2"/>
<sequence>MVKPHLVSAICTPLTEDEDLHYEGLAIHLEHQLEGQIDGVLVAGTMGLLQLLKDSTYEQLVKASAEYYRGQGELLIGVGDTSYERTKERIQLVNHEKVDGTVVLAPYFIKLSQRELCDYFVALANISRAPLFLYDLPQRTGTQITFETVAELSRHPNIAGIKCSGELVHARRVHDAFQSSSFRVLIAQPMCLDMLVGCGLWQHLDGIFSISPQWARDTADASMLGDKEKGAAGVQQINELINLLVKYDVFPTASFLLGKLGVPGNFLPRPLAGLTIDQEEKVMQEAIVQELLSPTPESIV</sequence>
<dbReference type="EMBL" id="CP036263">
    <property type="protein sequence ID" value="QDS99303.1"/>
    <property type="molecule type" value="Genomic_DNA"/>
</dbReference>
<dbReference type="PANTHER" id="PTHR12128:SF66">
    <property type="entry name" value="4-HYDROXY-2-OXOGLUTARATE ALDOLASE, MITOCHONDRIAL"/>
    <property type="match status" value="1"/>
</dbReference>
<protein>
    <submittedName>
        <fullName evidence="5">4-hydroxy-tetrahydrodipicolinate synthase</fullName>
        <ecNumber evidence="5">4.3.3.7</ecNumber>
    </submittedName>
</protein>
<dbReference type="Gene3D" id="3.20.20.70">
    <property type="entry name" value="Aldolase class I"/>
    <property type="match status" value="1"/>
</dbReference>
<evidence type="ECO:0000313" key="5">
    <source>
        <dbReference type="EMBL" id="QDS99303.1"/>
    </source>
</evidence>
<dbReference type="InterPro" id="IPR013785">
    <property type="entry name" value="Aldolase_TIM"/>
</dbReference>
<reference evidence="5 6" key="1">
    <citation type="submission" date="2019-02" db="EMBL/GenBank/DDBJ databases">
        <title>Deep-cultivation of Planctomycetes and their phenomic and genomic characterization uncovers novel biology.</title>
        <authorList>
            <person name="Wiegand S."/>
            <person name="Jogler M."/>
            <person name="Boedeker C."/>
            <person name="Pinto D."/>
            <person name="Vollmers J."/>
            <person name="Rivas-Marin E."/>
            <person name="Kohn T."/>
            <person name="Peeters S.H."/>
            <person name="Heuer A."/>
            <person name="Rast P."/>
            <person name="Oberbeckmann S."/>
            <person name="Bunk B."/>
            <person name="Jeske O."/>
            <person name="Meyerdierks A."/>
            <person name="Storesund J.E."/>
            <person name="Kallscheuer N."/>
            <person name="Luecker S."/>
            <person name="Lage O.M."/>
            <person name="Pohl T."/>
            <person name="Merkel B.J."/>
            <person name="Hornburger P."/>
            <person name="Mueller R.-W."/>
            <person name="Bruemmer F."/>
            <person name="Labrenz M."/>
            <person name="Spormann A.M."/>
            <person name="Op den Camp H."/>
            <person name="Overmann J."/>
            <person name="Amann R."/>
            <person name="Jetten M.S.M."/>
            <person name="Mascher T."/>
            <person name="Medema M.H."/>
            <person name="Devos D.P."/>
            <person name="Kaster A.-K."/>
            <person name="Ovreas L."/>
            <person name="Rohde M."/>
            <person name="Galperin M.Y."/>
            <person name="Jogler C."/>
        </authorList>
    </citation>
    <scope>NUCLEOTIDE SEQUENCE [LARGE SCALE GENOMIC DNA]</scope>
    <source>
        <strain evidence="5 6">HG15A2</strain>
    </source>
</reference>
<dbReference type="PANTHER" id="PTHR12128">
    <property type="entry name" value="DIHYDRODIPICOLINATE SYNTHASE"/>
    <property type="match status" value="1"/>
</dbReference>
<dbReference type="SMART" id="SM01130">
    <property type="entry name" value="DHDPS"/>
    <property type="match status" value="1"/>
</dbReference>
<dbReference type="GO" id="GO:0008840">
    <property type="term" value="F:4-hydroxy-tetrahydrodipicolinate synthase activity"/>
    <property type="evidence" value="ECO:0007669"/>
    <property type="project" value="UniProtKB-EC"/>
</dbReference>
<dbReference type="Proteomes" id="UP000319852">
    <property type="component" value="Chromosome"/>
</dbReference>
<dbReference type="SUPFAM" id="SSF51569">
    <property type="entry name" value="Aldolase"/>
    <property type="match status" value="1"/>
</dbReference>
<dbReference type="Pfam" id="PF00701">
    <property type="entry name" value="DHDPS"/>
    <property type="match status" value="1"/>
</dbReference>
<proteinExistence type="inferred from homology"/>
<dbReference type="PRINTS" id="PR00146">
    <property type="entry name" value="DHPICSNTHASE"/>
</dbReference>
<dbReference type="CDD" id="cd00408">
    <property type="entry name" value="DHDPS-like"/>
    <property type="match status" value="1"/>
</dbReference>
<dbReference type="EC" id="4.3.3.7" evidence="5"/>
<name>A0A517MWP4_9BACT</name>
<accession>A0A517MWP4</accession>
<dbReference type="PIRSF" id="PIRSF001365">
    <property type="entry name" value="DHDPS"/>
    <property type="match status" value="1"/>
</dbReference>
<evidence type="ECO:0000256" key="2">
    <source>
        <dbReference type="ARBA" id="ARBA00023239"/>
    </source>
</evidence>
<dbReference type="KEGG" id="amob:HG15A2_26250"/>
<dbReference type="InterPro" id="IPR002220">
    <property type="entry name" value="DapA-like"/>
</dbReference>
<comment type="similarity">
    <text evidence="1 3">Belongs to the DapA family.</text>
</comment>
<feature type="active site" description="Schiff-base intermediate with substrate" evidence="4">
    <location>
        <position position="162"/>
    </location>
</feature>
<gene>
    <name evidence="5" type="primary">dapA_4</name>
    <name evidence="5" type="ORF">HG15A2_26250</name>
</gene>
<organism evidence="5 6">
    <name type="scientific">Adhaeretor mobilis</name>
    <dbReference type="NCBI Taxonomy" id="1930276"/>
    <lineage>
        <taxon>Bacteria</taxon>
        <taxon>Pseudomonadati</taxon>
        <taxon>Planctomycetota</taxon>
        <taxon>Planctomycetia</taxon>
        <taxon>Pirellulales</taxon>
        <taxon>Lacipirellulaceae</taxon>
        <taxon>Adhaeretor</taxon>
    </lineage>
</organism>
<dbReference type="AlphaFoldDB" id="A0A517MWP4"/>
<keyword evidence="6" id="KW-1185">Reference proteome</keyword>